<proteinExistence type="predicted"/>
<keyword evidence="2" id="KW-1185">Reference proteome</keyword>
<gene>
    <name evidence="1" type="ORF">KV110_17070</name>
</gene>
<name>A0ABX8S0H8_NOCIO</name>
<evidence type="ECO:0000313" key="2">
    <source>
        <dbReference type="Proteomes" id="UP000694257"/>
    </source>
</evidence>
<dbReference type="RefSeq" id="WP_218477229.1">
    <property type="nucleotide sequence ID" value="NZ_BAABJN010000015.1"/>
</dbReference>
<sequence>MSTRATRLAADVEAQQPHSHINLVGPGCDGDLFCVSSRKRSEQWQLLPVLSVPLNNDTLSKWLKTAKLADMTCGRWRAKTL</sequence>
<evidence type="ECO:0000313" key="1">
    <source>
        <dbReference type="EMBL" id="QXN94607.1"/>
    </source>
</evidence>
<dbReference type="EMBL" id="CP078145">
    <property type="protein sequence ID" value="QXN94607.1"/>
    <property type="molecule type" value="Genomic_DNA"/>
</dbReference>
<protein>
    <submittedName>
        <fullName evidence="1">Uncharacterized protein</fullName>
    </submittedName>
</protein>
<accession>A0ABX8S0H8</accession>
<reference evidence="1 2" key="1">
    <citation type="submission" date="2021-07" db="EMBL/GenBank/DDBJ databases">
        <title>Whole Genome Sequence of Nocardia Iowensis.</title>
        <authorList>
            <person name="Lamm A."/>
            <person name="Collins-Fairclough A.M."/>
            <person name="Bunk B."/>
            <person name="Sproer C."/>
        </authorList>
    </citation>
    <scope>NUCLEOTIDE SEQUENCE [LARGE SCALE GENOMIC DNA]</scope>
    <source>
        <strain evidence="1 2">NRRL 5646</strain>
    </source>
</reference>
<organism evidence="1 2">
    <name type="scientific">Nocardia iowensis</name>
    <dbReference type="NCBI Taxonomy" id="204891"/>
    <lineage>
        <taxon>Bacteria</taxon>
        <taxon>Bacillati</taxon>
        <taxon>Actinomycetota</taxon>
        <taxon>Actinomycetes</taxon>
        <taxon>Mycobacteriales</taxon>
        <taxon>Nocardiaceae</taxon>
        <taxon>Nocardia</taxon>
    </lineage>
</organism>
<dbReference type="Proteomes" id="UP000694257">
    <property type="component" value="Chromosome"/>
</dbReference>